<keyword evidence="4 7" id="KW-0430">Lectin</keyword>
<evidence type="ECO:0000256" key="8">
    <source>
        <dbReference type="SAM" id="MobiDB-lite"/>
    </source>
</evidence>
<dbReference type="KEGG" id="tmn:UCRPA7_4203"/>
<comment type="subcellular location">
    <subcellularLocation>
        <location evidence="1 7">Endoplasmic reticulum membrane</location>
        <topology evidence="1 7">Peripheral membrane protein</topology>
        <orientation evidence="1 7">Lumenal side</orientation>
    </subcellularLocation>
</comment>
<name>R8BLU7_PHAM7</name>
<feature type="region of interest" description="Disordered" evidence="8">
    <location>
        <begin position="230"/>
        <end position="250"/>
    </location>
</feature>
<dbReference type="RefSeq" id="XP_007914991.1">
    <property type="nucleotide sequence ID" value="XM_007916800.1"/>
</dbReference>
<keyword evidence="7" id="KW-0472">Membrane</keyword>
<evidence type="ECO:0000256" key="6">
    <source>
        <dbReference type="ARBA" id="ARBA00023157"/>
    </source>
</evidence>
<dbReference type="Proteomes" id="UP000014074">
    <property type="component" value="Unassembled WGS sequence"/>
</dbReference>
<evidence type="ECO:0000313" key="10">
    <source>
        <dbReference type="EMBL" id="EOO00324.1"/>
    </source>
</evidence>
<gene>
    <name evidence="10" type="ORF">UCRPA7_4203</name>
</gene>
<sequence length="364" mass="40651">MSGWWSYKFCYGQDIVQFHALPNNVKGGLPVRDPHSQEYVLGRVQQHQHQSQPNKREGQWKGEQAPLQQQANTPPNTELQIKGDQRYLVQRMESGTVCDLTGRDRTIEVQYHCNPGSMGDRIGWIKEITTCSYLMLVQTPRLCEDAAFLPPKETRAHPISCRLIIGSDEEAAAWHQRKTLEAREAMGVGDKEHLEVAQAGQQKLENGGQRTPAQQPNQFKGMQVGGVIIGSGQRSNTEDGQPLPKLKPPRNFVSGKISGGPLVEVLAHAKSKADGGKVEVMSEEEIEKLNLNPEAIEEFQRELQKLAGDKGWKLEVVEVPGEIPEIRGVVETDEKQGSDDKENEKVKDGKEGEGSEEKFFKEEL</sequence>
<dbReference type="eggNOG" id="KOG3394">
    <property type="taxonomic scope" value="Eukaryota"/>
</dbReference>
<evidence type="ECO:0000256" key="2">
    <source>
        <dbReference type="ARBA" id="ARBA00009918"/>
    </source>
</evidence>
<dbReference type="EMBL" id="KB933100">
    <property type="protein sequence ID" value="EOO00324.1"/>
    <property type="molecule type" value="Genomic_DNA"/>
</dbReference>
<dbReference type="Pfam" id="PF07915">
    <property type="entry name" value="PRKCSH"/>
    <property type="match status" value="1"/>
</dbReference>
<feature type="compositionally biased region" description="Polar residues" evidence="8">
    <location>
        <begin position="66"/>
        <end position="78"/>
    </location>
</feature>
<dbReference type="GO" id="GO:0005788">
    <property type="term" value="C:endoplasmic reticulum lumen"/>
    <property type="evidence" value="ECO:0007669"/>
    <property type="project" value="UniProtKB-UniRule"/>
</dbReference>
<dbReference type="InterPro" id="IPR045149">
    <property type="entry name" value="OS-9-like"/>
</dbReference>
<proteinExistence type="inferred from homology"/>
<dbReference type="Gene3D" id="2.70.130.10">
    <property type="entry name" value="Mannose-6-phosphate receptor binding domain"/>
    <property type="match status" value="1"/>
</dbReference>
<dbReference type="HOGENOM" id="CLU_025069_0_0_1"/>
<comment type="function">
    <text evidence="7">Lectin involved in the quality control of the secretory pathway. As a member of the endoplasmic reticulum-associated degradation lumenal (ERAD-L) surveillance system, targets misfolded endoplasmic reticulum lumenal glycoproteins for degradation.</text>
</comment>
<dbReference type="SUPFAM" id="SSF50911">
    <property type="entry name" value="Mannose 6-phosphate receptor domain"/>
    <property type="match status" value="1"/>
</dbReference>
<dbReference type="InterPro" id="IPR012913">
    <property type="entry name" value="OS9-like_dom"/>
</dbReference>
<dbReference type="AlphaFoldDB" id="R8BLU7"/>
<dbReference type="GO" id="GO:0030246">
    <property type="term" value="F:carbohydrate binding"/>
    <property type="evidence" value="ECO:0007669"/>
    <property type="project" value="UniProtKB-UniRule"/>
</dbReference>
<organism evidence="10 11">
    <name type="scientific">Phaeoacremonium minimum (strain UCR-PA7)</name>
    <name type="common">Esca disease fungus</name>
    <name type="synonym">Togninia minima</name>
    <dbReference type="NCBI Taxonomy" id="1286976"/>
    <lineage>
        <taxon>Eukaryota</taxon>
        <taxon>Fungi</taxon>
        <taxon>Dikarya</taxon>
        <taxon>Ascomycota</taxon>
        <taxon>Pezizomycotina</taxon>
        <taxon>Sordariomycetes</taxon>
        <taxon>Sordariomycetidae</taxon>
        <taxon>Togniniales</taxon>
        <taxon>Togniniaceae</taxon>
        <taxon>Phaeoacremonium</taxon>
    </lineage>
</organism>
<comment type="similarity">
    <text evidence="2 7">Belongs to the OS-9 family.</text>
</comment>
<dbReference type="GO" id="GO:0030970">
    <property type="term" value="P:retrograde protein transport, ER to cytosol"/>
    <property type="evidence" value="ECO:0007669"/>
    <property type="project" value="TreeGrafter"/>
</dbReference>
<dbReference type="OrthoDB" id="448954at2759"/>
<reference evidence="11" key="1">
    <citation type="journal article" date="2013" name="Genome Announc.">
        <title>Draft genome sequence of the ascomycete Phaeoacremonium aleophilum strain UCR-PA7, a causal agent of the esca disease complex in grapevines.</title>
        <authorList>
            <person name="Blanco-Ulate B."/>
            <person name="Rolshausen P."/>
            <person name="Cantu D."/>
        </authorList>
    </citation>
    <scope>NUCLEOTIDE SEQUENCE [LARGE SCALE GENOMIC DNA]</scope>
    <source>
        <strain evidence="11">UCR-PA7</strain>
    </source>
</reference>
<accession>R8BLU7</accession>
<feature type="region of interest" description="Disordered" evidence="8">
    <location>
        <begin position="327"/>
        <end position="364"/>
    </location>
</feature>
<evidence type="ECO:0000256" key="1">
    <source>
        <dbReference type="ARBA" id="ARBA00004367"/>
    </source>
</evidence>
<dbReference type="PROSITE" id="PS51914">
    <property type="entry name" value="MRH"/>
    <property type="match status" value="1"/>
</dbReference>
<evidence type="ECO:0000256" key="5">
    <source>
        <dbReference type="ARBA" id="ARBA00022824"/>
    </source>
</evidence>
<feature type="domain" description="MRH" evidence="9">
    <location>
        <begin position="1"/>
        <end position="145"/>
    </location>
</feature>
<keyword evidence="6" id="KW-1015">Disulfide bond</keyword>
<keyword evidence="3" id="KW-0732">Signal</keyword>
<keyword evidence="11" id="KW-1185">Reference proteome</keyword>
<dbReference type="GO" id="GO:0030968">
    <property type="term" value="P:endoplasmic reticulum unfolded protein response"/>
    <property type="evidence" value="ECO:0007669"/>
    <property type="project" value="UniProtKB-UniRule"/>
</dbReference>
<keyword evidence="5 7" id="KW-0256">Endoplasmic reticulum</keyword>
<dbReference type="InterPro" id="IPR044865">
    <property type="entry name" value="MRH_dom"/>
</dbReference>
<evidence type="ECO:0000313" key="11">
    <source>
        <dbReference type="Proteomes" id="UP000014074"/>
    </source>
</evidence>
<feature type="region of interest" description="Disordered" evidence="8">
    <location>
        <begin position="45"/>
        <end position="78"/>
    </location>
</feature>
<protein>
    <recommendedName>
        <fullName evidence="7">Endoplasmic reticulum lectin</fullName>
    </recommendedName>
    <alternativeName>
        <fullName evidence="7">Protein OS-9 homolog</fullName>
    </alternativeName>
</protein>
<evidence type="ECO:0000259" key="9">
    <source>
        <dbReference type="PROSITE" id="PS51914"/>
    </source>
</evidence>
<dbReference type="GO" id="GO:0005789">
    <property type="term" value="C:endoplasmic reticulum membrane"/>
    <property type="evidence" value="ECO:0007669"/>
    <property type="project" value="UniProtKB-SubCell"/>
</dbReference>
<dbReference type="PANTHER" id="PTHR15414:SF0">
    <property type="entry name" value="ENDOPLASMIC RETICULUM LECTIN 1"/>
    <property type="match status" value="1"/>
</dbReference>
<dbReference type="GeneID" id="19324630"/>
<dbReference type="InterPro" id="IPR009011">
    <property type="entry name" value="Man6P_isomerase_rcpt-bd_dom_sf"/>
</dbReference>
<evidence type="ECO:0000256" key="4">
    <source>
        <dbReference type="ARBA" id="ARBA00022734"/>
    </source>
</evidence>
<evidence type="ECO:0000256" key="7">
    <source>
        <dbReference type="RuleBase" id="RU369099"/>
    </source>
</evidence>
<dbReference type="PANTHER" id="PTHR15414">
    <property type="entry name" value="OS-9-RELATED"/>
    <property type="match status" value="1"/>
</dbReference>
<evidence type="ECO:0000256" key="3">
    <source>
        <dbReference type="ARBA" id="ARBA00022729"/>
    </source>
</evidence>